<sequence>MSKPDKSAACFPPEWEPADVRAIQSLASGEATPDMQKRALDFLINKACLTYDLSYRPGSDRETTFAEGRRFVGLQIVKLLHINLAAIKQAKQ</sequence>
<keyword evidence="2" id="KW-1185">Reference proteome</keyword>
<evidence type="ECO:0000313" key="2">
    <source>
        <dbReference type="Proteomes" id="UP000013165"/>
    </source>
</evidence>
<accession>N6W324</accession>
<dbReference type="RefSeq" id="WP_004582885.1">
    <property type="nucleotide sequence ID" value="NZ_AP028878.1"/>
</dbReference>
<dbReference type="Proteomes" id="UP000013165">
    <property type="component" value="Unassembled WGS sequence"/>
</dbReference>
<reference evidence="1 2" key="1">
    <citation type="journal article" date="2013" name="Genome Announc.">
        <title>Genome Sequence of the Polycyclic Aromatic Hydrocarbon-Degrading Bacterium Strain Marinobacter nanhaiticus D15-8WT.</title>
        <authorList>
            <person name="Cui Z."/>
            <person name="Gao W."/>
            <person name="Li Q."/>
            <person name="Xu G."/>
            <person name="Zheng L."/>
        </authorList>
    </citation>
    <scope>NUCLEOTIDE SEQUENCE [LARGE SCALE GENOMIC DNA]</scope>
    <source>
        <strain evidence="1 2">D15-8W</strain>
    </source>
</reference>
<dbReference type="STRING" id="626887.J057_01700"/>
<gene>
    <name evidence="1" type="ORF">J057_01700</name>
</gene>
<dbReference type="PATRIC" id="fig|626887.3.peg.320"/>
<dbReference type="EMBL" id="APLQ01000008">
    <property type="protein sequence ID" value="ENO16945.1"/>
    <property type="molecule type" value="Genomic_DNA"/>
</dbReference>
<dbReference type="OrthoDB" id="8090584at2"/>
<proteinExistence type="predicted"/>
<evidence type="ECO:0000313" key="1">
    <source>
        <dbReference type="EMBL" id="ENO16945.1"/>
    </source>
</evidence>
<organism evidence="1 2">
    <name type="scientific">Marinobacter nanhaiticus D15-8W</name>
    <dbReference type="NCBI Taxonomy" id="626887"/>
    <lineage>
        <taxon>Bacteria</taxon>
        <taxon>Pseudomonadati</taxon>
        <taxon>Pseudomonadota</taxon>
        <taxon>Gammaproteobacteria</taxon>
        <taxon>Pseudomonadales</taxon>
        <taxon>Marinobacteraceae</taxon>
        <taxon>Marinobacter</taxon>
    </lineage>
</organism>
<dbReference type="AlphaFoldDB" id="N6W324"/>
<comment type="caution">
    <text evidence="1">The sequence shown here is derived from an EMBL/GenBank/DDBJ whole genome shotgun (WGS) entry which is preliminary data.</text>
</comment>
<name>N6W324_9GAMM</name>
<protein>
    <submittedName>
        <fullName evidence="1">Uncharacterized protein</fullName>
    </submittedName>
</protein>
<dbReference type="HOGENOM" id="CLU_2372066_0_0_6"/>